<organism evidence="1 2">
    <name type="scientific">Acetobacter malorum</name>
    <dbReference type="NCBI Taxonomy" id="178901"/>
    <lineage>
        <taxon>Bacteria</taxon>
        <taxon>Pseudomonadati</taxon>
        <taxon>Pseudomonadota</taxon>
        <taxon>Alphaproteobacteria</taxon>
        <taxon>Acetobacterales</taxon>
        <taxon>Acetobacteraceae</taxon>
        <taxon>Acetobacter</taxon>
    </lineage>
</organism>
<dbReference type="EMBL" id="JOPG01000018">
    <property type="protein sequence ID" value="OUJ05572.1"/>
    <property type="molecule type" value="Genomic_DNA"/>
</dbReference>
<dbReference type="RefSeq" id="WP_086653611.1">
    <property type="nucleotide sequence ID" value="NZ_JOPG01000018.1"/>
</dbReference>
<dbReference type="Proteomes" id="UP000242683">
    <property type="component" value="Unassembled WGS sequence"/>
</dbReference>
<dbReference type="OrthoDB" id="7219395at2"/>
<comment type="caution">
    <text evidence="1">The sequence shown here is derived from an EMBL/GenBank/DDBJ whole genome shotgun (WGS) entry which is preliminary data.</text>
</comment>
<protein>
    <submittedName>
        <fullName evidence="1">Uncharacterized protein</fullName>
    </submittedName>
</protein>
<evidence type="ECO:0000313" key="2">
    <source>
        <dbReference type="Proteomes" id="UP000242683"/>
    </source>
</evidence>
<gene>
    <name evidence="1" type="ORF">HK23_04640</name>
</gene>
<sequence>MKKIGPYSRPDSLKKLDGRSKEARLLKDVRSALVDHVGGAPSITQLALIDRAAWLTLHMTIMDSHMLAGGAPAERDARQYLAWANTLTRTMRSLGLDKAPAVARGLDALLAERRVRA</sequence>
<accession>A0A1Y3G561</accession>
<proteinExistence type="predicted"/>
<evidence type="ECO:0000313" key="1">
    <source>
        <dbReference type="EMBL" id="OUJ05572.1"/>
    </source>
</evidence>
<name>A0A1Y3G561_9PROT</name>
<dbReference type="AlphaFoldDB" id="A0A1Y3G561"/>
<reference evidence="2" key="1">
    <citation type="submission" date="2014-06" db="EMBL/GenBank/DDBJ databases">
        <authorList>
            <person name="Winans N.J."/>
            <person name="Newell P.D."/>
            <person name="Douglas A.E."/>
        </authorList>
    </citation>
    <scope>NUCLEOTIDE SEQUENCE [LARGE SCALE GENOMIC DNA]</scope>
    <source>
        <strain evidence="2">DsW_057</strain>
    </source>
</reference>